<dbReference type="InterPro" id="IPR001594">
    <property type="entry name" value="Palmitoyltrfase_DHHC"/>
</dbReference>
<evidence type="ECO:0000256" key="7">
    <source>
        <dbReference type="ARBA" id="ARBA00023136"/>
    </source>
</evidence>
<evidence type="ECO:0000256" key="8">
    <source>
        <dbReference type="ARBA" id="ARBA00023315"/>
    </source>
</evidence>
<dbReference type="InterPro" id="IPR001452">
    <property type="entry name" value="SH3_domain"/>
</dbReference>
<dbReference type="EC" id="2.3.1.225" evidence="10"/>
<keyword evidence="14" id="KW-1185">Reference proteome</keyword>
<dbReference type="SUPFAM" id="SSF54928">
    <property type="entry name" value="RNA-binding domain, RBD"/>
    <property type="match status" value="1"/>
</dbReference>
<evidence type="ECO:0000256" key="10">
    <source>
        <dbReference type="RuleBase" id="RU079119"/>
    </source>
</evidence>
<evidence type="ECO:0000256" key="4">
    <source>
        <dbReference type="ARBA" id="ARBA00022692"/>
    </source>
</evidence>
<dbReference type="Gene3D" id="3.30.70.330">
    <property type="match status" value="1"/>
</dbReference>
<dbReference type="EMBL" id="JAVFWL010000004">
    <property type="protein sequence ID" value="KAK6747687.1"/>
    <property type="molecule type" value="Genomic_DNA"/>
</dbReference>
<evidence type="ECO:0000256" key="1">
    <source>
        <dbReference type="ARBA" id="ARBA00004141"/>
    </source>
</evidence>
<dbReference type="CDD" id="cd12418">
    <property type="entry name" value="RRM_Aly_REF_like"/>
    <property type="match status" value="1"/>
</dbReference>
<dbReference type="SMART" id="SM01218">
    <property type="entry name" value="FoP_duplication"/>
    <property type="match status" value="1"/>
</dbReference>
<evidence type="ECO:0000313" key="13">
    <source>
        <dbReference type="EMBL" id="KAK6747687.1"/>
    </source>
</evidence>
<keyword evidence="8 10" id="KW-0012">Acyltransferase</keyword>
<reference evidence="13 14" key="1">
    <citation type="submission" date="2023-08" db="EMBL/GenBank/DDBJ databases">
        <title>A Necator americanus chromosomal reference genome.</title>
        <authorList>
            <person name="Ilik V."/>
            <person name="Petrzelkova K.J."/>
            <person name="Pardy F."/>
            <person name="Fuh T."/>
            <person name="Niatou-Singa F.S."/>
            <person name="Gouil Q."/>
            <person name="Baker L."/>
            <person name="Ritchie M.E."/>
            <person name="Jex A.R."/>
            <person name="Gazzola D."/>
            <person name="Li H."/>
            <person name="Toshio Fujiwara R."/>
            <person name="Zhan B."/>
            <person name="Aroian R.V."/>
            <person name="Pafco B."/>
            <person name="Schwarz E.M."/>
        </authorList>
    </citation>
    <scope>NUCLEOTIDE SEQUENCE [LARGE SCALE GENOMIC DNA]</scope>
    <source>
        <strain evidence="13 14">Aroian</strain>
        <tissue evidence="13">Whole animal</tissue>
    </source>
</reference>
<comment type="caution">
    <text evidence="13">The sequence shown here is derived from an EMBL/GenBank/DDBJ whole genome shotgun (WGS) entry which is preliminary data.</text>
</comment>
<evidence type="ECO:0000256" key="9">
    <source>
        <dbReference type="PROSITE-ProRule" id="PRU00192"/>
    </source>
</evidence>
<dbReference type="Pfam" id="PF01529">
    <property type="entry name" value="DHHC"/>
    <property type="match status" value="1"/>
</dbReference>
<dbReference type="Gene3D" id="2.30.30.40">
    <property type="entry name" value="SH3 Domains"/>
    <property type="match status" value="1"/>
</dbReference>
<feature type="compositionally biased region" description="Low complexity" evidence="11">
    <location>
        <begin position="668"/>
        <end position="679"/>
    </location>
</feature>
<feature type="region of interest" description="Disordered" evidence="11">
    <location>
        <begin position="214"/>
        <end position="234"/>
    </location>
</feature>
<proteinExistence type="inferred from homology"/>
<dbReference type="PROSITE" id="PS50002">
    <property type="entry name" value="SH3"/>
    <property type="match status" value="1"/>
</dbReference>
<comment type="catalytic activity">
    <reaction evidence="10">
        <text>L-cysteinyl-[protein] + hexadecanoyl-CoA = S-hexadecanoyl-L-cysteinyl-[protein] + CoA</text>
        <dbReference type="Rhea" id="RHEA:36683"/>
        <dbReference type="Rhea" id="RHEA-COMP:10131"/>
        <dbReference type="Rhea" id="RHEA-COMP:11032"/>
        <dbReference type="ChEBI" id="CHEBI:29950"/>
        <dbReference type="ChEBI" id="CHEBI:57287"/>
        <dbReference type="ChEBI" id="CHEBI:57379"/>
        <dbReference type="ChEBI" id="CHEBI:74151"/>
        <dbReference type="EC" id="2.3.1.225"/>
    </reaction>
</comment>
<organism evidence="13 14">
    <name type="scientific">Necator americanus</name>
    <name type="common">Human hookworm</name>
    <dbReference type="NCBI Taxonomy" id="51031"/>
    <lineage>
        <taxon>Eukaryota</taxon>
        <taxon>Metazoa</taxon>
        <taxon>Ecdysozoa</taxon>
        <taxon>Nematoda</taxon>
        <taxon>Chromadorea</taxon>
        <taxon>Rhabditida</taxon>
        <taxon>Rhabditina</taxon>
        <taxon>Rhabditomorpha</taxon>
        <taxon>Strongyloidea</taxon>
        <taxon>Ancylostomatidae</taxon>
        <taxon>Bunostominae</taxon>
        <taxon>Necator</taxon>
    </lineage>
</organism>
<keyword evidence="2 9" id="KW-0728">SH3 domain</keyword>
<feature type="transmembrane region" description="Helical" evidence="10">
    <location>
        <begin position="285"/>
        <end position="303"/>
    </location>
</feature>
<evidence type="ECO:0000256" key="5">
    <source>
        <dbReference type="ARBA" id="ARBA00022884"/>
    </source>
</evidence>
<feature type="transmembrane region" description="Helical" evidence="10">
    <location>
        <begin position="309"/>
        <end position="329"/>
    </location>
</feature>
<gene>
    <name evidence="13" type="primary">Necator_chrIV.g14010</name>
    <name evidence="13" type="ORF">RB195_000717</name>
</gene>
<feature type="domain" description="SH3" evidence="12">
    <location>
        <begin position="592"/>
        <end position="654"/>
    </location>
</feature>
<dbReference type="InterPro" id="IPR035979">
    <property type="entry name" value="RBD_domain_sf"/>
</dbReference>
<protein>
    <recommendedName>
        <fullName evidence="10">Palmitoyltransferase</fullName>
        <ecNumber evidence="10">2.3.1.225</ecNumber>
    </recommendedName>
</protein>
<evidence type="ECO:0000256" key="3">
    <source>
        <dbReference type="ARBA" id="ARBA00022679"/>
    </source>
</evidence>
<feature type="transmembrane region" description="Helical" evidence="10">
    <location>
        <begin position="418"/>
        <end position="441"/>
    </location>
</feature>
<comment type="domain">
    <text evidence="10">The DHHC domain is required for palmitoyltransferase activity.</text>
</comment>
<dbReference type="PANTHER" id="PTHR12246">
    <property type="entry name" value="PALMITOYLTRANSFERASE ZDHHC16"/>
    <property type="match status" value="1"/>
</dbReference>
<dbReference type="PROSITE" id="PS50216">
    <property type="entry name" value="DHHC"/>
    <property type="match status" value="1"/>
</dbReference>
<evidence type="ECO:0000313" key="14">
    <source>
        <dbReference type="Proteomes" id="UP001303046"/>
    </source>
</evidence>
<feature type="region of interest" description="Disordered" evidence="11">
    <location>
        <begin position="658"/>
        <end position="679"/>
    </location>
</feature>
<feature type="region of interest" description="Disordered" evidence="11">
    <location>
        <begin position="13"/>
        <end position="46"/>
    </location>
</feature>
<sequence length="679" mass="77023">MASVDMSLDEIIAKTRQERRGPGRGFRKGLGRNSGRSGGGSGGRFSKRPFKTYIDYDAPVPISVPKIGGSGNPNKTVRINISNLAPSVVSSDLEELFANYRIEAATVNYNESGVSVGTGDIYLRKTDAENVMSDFKGVALDGQVMRMVLVDGSDSLASRVQVSGGAQRSYRSGGERREFNKGGRSGGFGRRSRSDRRSKMTEAELDAELEAYMSKPRAQQSMEQDSTSSEKSLSERNSRFSRAFRFIGFCRNTNDVRCTIEVIEAPQWKANLEIKQKAHLPRNRLLHWGPIFALSITFYIGTVSSYFAIMWWPLTSLGGFLNLFIFFFWNYSTMVNLARASFVGAGHVPVGWKPDDEVPRQQESFDDLLQWCEPCSGYKVPRSHHCSNCGRCSMKMDHHCPWINNCVGHRNHGFFVRFLVSAVIGCIHAIIILVASFYHAINLNYYYRYGDGTEPEVILTFWSLLALIIGSAFAFGVVVGVGGLLYLQLKYIKNNKTGIEEYIEQKAASYRQEEECDWEKFVYPYDLGWRRNFREVLWTWSGETNGNGVWWPVQKGCDQFTLSREQLRQKALKRFLSRLVVVATDFRGGYFASLRFGCRLFVCQPISEEPRLQIRKGDEYVITRGQRGWLYGYKQDNDKLKGWFPRVCVRFTDKYPFQQESSERSGDESATSASKAEKS</sequence>
<feature type="region of interest" description="Disordered" evidence="11">
    <location>
        <begin position="161"/>
        <end position="201"/>
    </location>
</feature>
<name>A0ABR1DBJ5_NECAM</name>
<dbReference type="InterPro" id="IPR039859">
    <property type="entry name" value="PFA4/ZDH16/20/ERF2-like"/>
</dbReference>
<evidence type="ECO:0000256" key="2">
    <source>
        <dbReference type="ARBA" id="ARBA00022443"/>
    </source>
</evidence>
<feature type="compositionally biased region" description="Polar residues" evidence="11">
    <location>
        <begin position="161"/>
        <end position="170"/>
    </location>
</feature>
<keyword evidence="5" id="KW-0694">RNA-binding</keyword>
<dbReference type="Pfam" id="PF13865">
    <property type="entry name" value="FoP_duplication"/>
    <property type="match status" value="1"/>
</dbReference>
<keyword evidence="4 10" id="KW-0812">Transmembrane</keyword>
<evidence type="ECO:0000259" key="12">
    <source>
        <dbReference type="PROSITE" id="PS50002"/>
    </source>
</evidence>
<dbReference type="InterPro" id="IPR012677">
    <property type="entry name" value="Nucleotide-bd_a/b_plait_sf"/>
</dbReference>
<feature type="compositionally biased region" description="Polar residues" evidence="11">
    <location>
        <begin position="217"/>
        <end position="231"/>
    </location>
</feature>
<dbReference type="InterPro" id="IPR036028">
    <property type="entry name" value="SH3-like_dom_sf"/>
</dbReference>
<keyword evidence="6 10" id="KW-1133">Transmembrane helix</keyword>
<accession>A0ABR1DBJ5</accession>
<dbReference type="Proteomes" id="UP001303046">
    <property type="component" value="Unassembled WGS sequence"/>
</dbReference>
<evidence type="ECO:0000256" key="11">
    <source>
        <dbReference type="SAM" id="MobiDB-lite"/>
    </source>
</evidence>
<feature type="transmembrane region" description="Helical" evidence="10">
    <location>
        <begin position="461"/>
        <end position="487"/>
    </location>
</feature>
<evidence type="ECO:0000256" key="6">
    <source>
        <dbReference type="ARBA" id="ARBA00022989"/>
    </source>
</evidence>
<comment type="subcellular location">
    <subcellularLocation>
        <location evidence="1">Membrane</location>
        <topology evidence="1">Multi-pass membrane protein</topology>
    </subcellularLocation>
</comment>
<dbReference type="InterPro" id="IPR025715">
    <property type="entry name" value="FoP_C"/>
</dbReference>
<dbReference type="SUPFAM" id="SSF50044">
    <property type="entry name" value="SH3-domain"/>
    <property type="match status" value="1"/>
</dbReference>
<keyword evidence="3 10" id="KW-0808">Transferase</keyword>
<keyword evidence="7 10" id="KW-0472">Membrane</keyword>
<comment type="similarity">
    <text evidence="10">Belongs to the DHHC palmitoyltransferase family.</text>
</comment>